<gene>
    <name evidence="1" type="ORF">Vadar_015951</name>
</gene>
<name>A0ACB7ZBM8_9ERIC</name>
<sequence>MPLPFDFEGKGVLSDLIPEASCFSSPSSNPLLYKWKKNKQVGSFLGFEPTSVLDTTIGSPSPPTSTSTLVGGGGSGSGGGGGGSTDTAGVAAVSGNSSQKWQETSSSNVGGVELGGSGGAAVPEKCGLVMEDWESMLSDSVAASPGQEQSVFRWIMGDVEDPSMGLNKLLQSGGGGVPPPSTAEFEFNGGFGIVDQGFGLDPSGNFLGCLNTSLPFSASKLGLASNLPNPQNFKLPNPNPNFPPFSNNLGPISNPFNPLETLDLKPQIFNPNLLINQHQSHPTQNPAFFLPFPYPQNEHHHSNFPPQAKRHNPGGGVGGLDHLVPQSQDLSLQFLNQRPSKIVADEIGQHQQGIIDQLFKAAELIQIGNTVLAQGILARLNHHLSPIGKPFIRASFFCKESLLQLLMSPNSPNPSPFNLIMKIGAYKSFSEISPLLQFANFTCNQALLEALDGSDQIHVIDFDIGFGGQWASLMQELAMRGGGPPSLKITAFASLSTHDQLELGLTRENLNQFACEINIPFEFEILSLDSLHSSSWSQFPLHLSENEAVAVNLPIASFSNSQLPLPLILRFVKQLSPKIVVSVDRGCDRTDLPFPNHVIHALQSYSNLLESLDAVNVNLEALQKVERFLLQPGVEKIIMGRYRSPEKTPHWRNLFLSSGFSPLTFSNFAESQADCVVKRTPVRGFHVEKRQSSLVLCWQRKELISASAWRC</sequence>
<dbReference type="Proteomes" id="UP000828048">
    <property type="component" value="Chromosome 12"/>
</dbReference>
<comment type="caution">
    <text evidence="1">The sequence shown here is derived from an EMBL/GenBank/DDBJ whole genome shotgun (WGS) entry which is preliminary data.</text>
</comment>
<keyword evidence="2" id="KW-1185">Reference proteome</keyword>
<evidence type="ECO:0000313" key="2">
    <source>
        <dbReference type="Proteomes" id="UP000828048"/>
    </source>
</evidence>
<proteinExistence type="predicted"/>
<protein>
    <submittedName>
        <fullName evidence="1">Uncharacterized protein</fullName>
    </submittedName>
</protein>
<reference evidence="1 2" key="1">
    <citation type="journal article" date="2021" name="Hortic Res">
        <title>High-quality reference genome and annotation aids understanding of berry development for evergreen blueberry (Vaccinium darrowii).</title>
        <authorList>
            <person name="Yu J."/>
            <person name="Hulse-Kemp A.M."/>
            <person name="Babiker E."/>
            <person name="Staton M."/>
        </authorList>
    </citation>
    <scope>NUCLEOTIDE SEQUENCE [LARGE SCALE GENOMIC DNA]</scope>
    <source>
        <strain evidence="2">cv. NJ 8807/NJ 8810</strain>
        <tissue evidence="1">Young leaf</tissue>
    </source>
</reference>
<dbReference type="EMBL" id="CM037162">
    <property type="protein sequence ID" value="KAH7863303.1"/>
    <property type="molecule type" value="Genomic_DNA"/>
</dbReference>
<organism evidence="1 2">
    <name type="scientific">Vaccinium darrowii</name>
    <dbReference type="NCBI Taxonomy" id="229202"/>
    <lineage>
        <taxon>Eukaryota</taxon>
        <taxon>Viridiplantae</taxon>
        <taxon>Streptophyta</taxon>
        <taxon>Embryophyta</taxon>
        <taxon>Tracheophyta</taxon>
        <taxon>Spermatophyta</taxon>
        <taxon>Magnoliopsida</taxon>
        <taxon>eudicotyledons</taxon>
        <taxon>Gunneridae</taxon>
        <taxon>Pentapetalae</taxon>
        <taxon>asterids</taxon>
        <taxon>Ericales</taxon>
        <taxon>Ericaceae</taxon>
        <taxon>Vaccinioideae</taxon>
        <taxon>Vaccinieae</taxon>
        <taxon>Vaccinium</taxon>
    </lineage>
</organism>
<accession>A0ACB7ZBM8</accession>
<evidence type="ECO:0000313" key="1">
    <source>
        <dbReference type="EMBL" id="KAH7863303.1"/>
    </source>
</evidence>